<feature type="compositionally biased region" description="Low complexity" evidence="1">
    <location>
        <begin position="187"/>
        <end position="256"/>
    </location>
</feature>
<proteinExistence type="predicted"/>
<dbReference type="InterPro" id="IPR036366">
    <property type="entry name" value="PGBDSf"/>
</dbReference>
<dbReference type="InterPro" id="IPR002477">
    <property type="entry name" value="Peptidoglycan-bd-like"/>
</dbReference>
<keyword evidence="2" id="KW-0812">Transmembrane</keyword>
<feature type="compositionally biased region" description="Gly residues" evidence="1">
    <location>
        <begin position="94"/>
        <end position="103"/>
    </location>
</feature>
<keyword evidence="2" id="KW-1133">Transmembrane helix</keyword>
<protein>
    <recommendedName>
        <fullName evidence="3">Peptidoglycan binding-like domain-containing protein</fullName>
    </recommendedName>
</protein>
<sequence>MTGHICPECGGEQGTRPGADAHPGSSGPTCACGAARTARQQGEDHRAARSAEMAAAEDFDPLRIRPYVTLSGDDTSAHTAPAADTTMPLFLGGVAGGGTAGGPAGPPPDSDAADETHRRTAAAYAGGGPEPVQPRRRRPFAALAVGAAVVAVVGTAAFAGGLFDRDERREEAMPEIASSIPDASDGPADSVSESPSASASPSPSRSASASPSASESPSASASESPSASPSATTADTTPSPSASAPEAPSASAAPPAQIAGPTLRRGDRGPEVAELQRRLQEIWVYREDDDGSYSDRVERAVRDFQGWVSVQNDPPGVYGPETRSALEARTTGEGRNH</sequence>
<gene>
    <name evidence="4" type="ORF">JOF59_004009</name>
</gene>
<evidence type="ECO:0000256" key="2">
    <source>
        <dbReference type="SAM" id="Phobius"/>
    </source>
</evidence>
<evidence type="ECO:0000256" key="1">
    <source>
        <dbReference type="SAM" id="MobiDB-lite"/>
    </source>
</evidence>
<feature type="region of interest" description="Disordered" evidence="1">
    <location>
        <begin position="309"/>
        <end position="337"/>
    </location>
</feature>
<feature type="region of interest" description="Disordered" evidence="1">
    <location>
        <begin position="1"/>
        <end position="54"/>
    </location>
</feature>
<organism evidence="4 5">
    <name type="scientific">Streptomyces clavifer</name>
    <dbReference type="NCBI Taxonomy" id="68188"/>
    <lineage>
        <taxon>Bacteria</taxon>
        <taxon>Bacillati</taxon>
        <taxon>Actinomycetota</taxon>
        <taxon>Actinomycetes</taxon>
        <taxon>Kitasatosporales</taxon>
        <taxon>Streptomycetaceae</taxon>
        <taxon>Streptomyces</taxon>
    </lineage>
</organism>
<feature type="compositionally biased region" description="Basic and acidic residues" evidence="1">
    <location>
        <begin position="324"/>
        <end position="337"/>
    </location>
</feature>
<feature type="transmembrane region" description="Helical" evidence="2">
    <location>
        <begin position="140"/>
        <end position="163"/>
    </location>
</feature>
<comment type="caution">
    <text evidence="4">The sequence shown here is derived from an EMBL/GenBank/DDBJ whole genome shotgun (WGS) entry which is preliminary data.</text>
</comment>
<feature type="domain" description="Peptidoglycan binding-like" evidence="3">
    <location>
        <begin position="268"/>
        <end position="326"/>
    </location>
</feature>
<evidence type="ECO:0000313" key="5">
    <source>
        <dbReference type="Proteomes" id="UP001519311"/>
    </source>
</evidence>
<name>A0ABS4VCH2_9ACTN</name>
<feature type="region of interest" description="Disordered" evidence="1">
    <location>
        <begin position="94"/>
        <end position="135"/>
    </location>
</feature>
<dbReference type="RefSeq" id="WP_209470609.1">
    <property type="nucleotide sequence ID" value="NZ_BMWJ01000003.1"/>
</dbReference>
<dbReference type="Proteomes" id="UP001519311">
    <property type="component" value="Unassembled WGS sequence"/>
</dbReference>
<dbReference type="InterPro" id="IPR036365">
    <property type="entry name" value="PGBD-like_sf"/>
</dbReference>
<evidence type="ECO:0000259" key="3">
    <source>
        <dbReference type="Pfam" id="PF01471"/>
    </source>
</evidence>
<keyword evidence="2" id="KW-0472">Membrane</keyword>
<dbReference type="Gene3D" id="1.10.101.10">
    <property type="entry name" value="PGBD-like superfamily/PGBD"/>
    <property type="match status" value="1"/>
</dbReference>
<accession>A0ABS4VCH2</accession>
<dbReference type="EMBL" id="JAGINS010000001">
    <property type="protein sequence ID" value="MBP2361609.1"/>
    <property type="molecule type" value="Genomic_DNA"/>
</dbReference>
<dbReference type="Pfam" id="PF01471">
    <property type="entry name" value="PG_binding_1"/>
    <property type="match status" value="1"/>
</dbReference>
<dbReference type="SUPFAM" id="SSF47090">
    <property type="entry name" value="PGBD-like"/>
    <property type="match status" value="1"/>
</dbReference>
<evidence type="ECO:0000313" key="4">
    <source>
        <dbReference type="EMBL" id="MBP2361609.1"/>
    </source>
</evidence>
<feature type="region of interest" description="Disordered" evidence="1">
    <location>
        <begin position="170"/>
        <end position="272"/>
    </location>
</feature>
<reference evidence="4 5" key="1">
    <citation type="submission" date="2021-03" db="EMBL/GenBank/DDBJ databases">
        <title>Sequencing the genomes of 1000 actinobacteria strains.</title>
        <authorList>
            <person name="Klenk H.-P."/>
        </authorList>
    </citation>
    <scope>NUCLEOTIDE SEQUENCE [LARGE SCALE GENOMIC DNA]</scope>
    <source>
        <strain evidence="4 5">DSM 40843</strain>
    </source>
</reference>
<keyword evidence="5" id="KW-1185">Reference proteome</keyword>